<dbReference type="GeneID" id="20812995"/>
<dbReference type="EMBL" id="KI913144">
    <property type="protein sequence ID" value="ETV74414.1"/>
    <property type="molecule type" value="Genomic_DNA"/>
</dbReference>
<proteinExistence type="predicted"/>
<gene>
    <name evidence="1" type="ORF">H257_10999</name>
</gene>
<organism evidence="1">
    <name type="scientific">Aphanomyces astaci</name>
    <name type="common">Crayfish plague agent</name>
    <dbReference type="NCBI Taxonomy" id="112090"/>
    <lineage>
        <taxon>Eukaryota</taxon>
        <taxon>Sar</taxon>
        <taxon>Stramenopiles</taxon>
        <taxon>Oomycota</taxon>
        <taxon>Saprolegniomycetes</taxon>
        <taxon>Saprolegniales</taxon>
        <taxon>Verrucalvaceae</taxon>
        <taxon>Aphanomyces</taxon>
    </lineage>
</organism>
<name>W4G5S8_APHAT</name>
<sequence>MVDPQPRPPAKYVAWREDLEVALLREVTRIEPFAADHGELLQRWKLVASGLSDQVPKINYRSAREHHANMLTGTAVVDLGYLVSCSKESGTRTHRYDCGKEAKRSWSAWYMIKMLPVDVNQQMRCDGMTIANASFSRTNPSAVLRDVDDGGDDAVVEYDFDADNMRRIVVRLVMEARRGSTESWYDTDVPSKAKTDDNMISSRPIHDARTSFAHPASGDVHRSDLRDELNKVTRPLVPGWKYPR</sequence>
<protein>
    <submittedName>
        <fullName evidence="1">Uncharacterized protein</fullName>
    </submittedName>
</protein>
<dbReference type="RefSeq" id="XP_009836072.1">
    <property type="nucleotide sequence ID" value="XM_009837770.1"/>
</dbReference>
<evidence type="ECO:0000313" key="1">
    <source>
        <dbReference type="EMBL" id="ETV74414.1"/>
    </source>
</evidence>
<dbReference type="VEuPathDB" id="FungiDB:H257_10999"/>
<accession>W4G5S8</accession>
<reference evidence="1" key="1">
    <citation type="submission" date="2013-12" db="EMBL/GenBank/DDBJ databases">
        <title>The Genome Sequence of Aphanomyces astaci APO3.</title>
        <authorList>
            <consortium name="The Broad Institute Genomics Platform"/>
            <person name="Russ C."/>
            <person name="Tyler B."/>
            <person name="van West P."/>
            <person name="Dieguez-Uribeondo J."/>
            <person name="Young S.K."/>
            <person name="Zeng Q."/>
            <person name="Gargeya S."/>
            <person name="Fitzgerald M."/>
            <person name="Abouelleil A."/>
            <person name="Alvarado L."/>
            <person name="Chapman S.B."/>
            <person name="Gainer-Dewar J."/>
            <person name="Goldberg J."/>
            <person name="Griggs A."/>
            <person name="Gujja S."/>
            <person name="Hansen M."/>
            <person name="Howarth C."/>
            <person name="Imamovic A."/>
            <person name="Ireland A."/>
            <person name="Larimer J."/>
            <person name="McCowan C."/>
            <person name="Murphy C."/>
            <person name="Pearson M."/>
            <person name="Poon T.W."/>
            <person name="Priest M."/>
            <person name="Roberts A."/>
            <person name="Saif S."/>
            <person name="Shea T."/>
            <person name="Sykes S."/>
            <person name="Wortman J."/>
            <person name="Nusbaum C."/>
            <person name="Birren B."/>
        </authorList>
    </citation>
    <scope>NUCLEOTIDE SEQUENCE [LARGE SCALE GENOMIC DNA]</scope>
    <source>
        <strain evidence="1">APO3</strain>
    </source>
</reference>
<dbReference type="AlphaFoldDB" id="W4G5S8"/>